<dbReference type="AlphaFoldDB" id="A0A0K1PPW3"/>
<gene>
    <name evidence="1" type="ORF">AKJ09_02244</name>
</gene>
<evidence type="ECO:0000313" key="1">
    <source>
        <dbReference type="EMBL" id="AKU95580.1"/>
    </source>
</evidence>
<proteinExistence type="predicted"/>
<organism evidence="1 2">
    <name type="scientific">Labilithrix luteola</name>
    <dbReference type="NCBI Taxonomy" id="1391654"/>
    <lineage>
        <taxon>Bacteria</taxon>
        <taxon>Pseudomonadati</taxon>
        <taxon>Myxococcota</taxon>
        <taxon>Polyangia</taxon>
        <taxon>Polyangiales</taxon>
        <taxon>Labilitrichaceae</taxon>
        <taxon>Labilithrix</taxon>
    </lineage>
</organism>
<name>A0A0K1PPW3_9BACT</name>
<evidence type="ECO:0000313" key="2">
    <source>
        <dbReference type="Proteomes" id="UP000064967"/>
    </source>
</evidence>
<sequence>MAPTIRSLVEDFKAGTQPAAFAFEVYADCLQRFPLAWVVQV</sequence>
<keyword evidence="2" id="KW-1185">Reference proteome</keyword>
<dbReference type="EMBL" id="CP012333">
    <property type="protein sequence ID" value="AKU95580.1"/>
    <property type="molecule type" value="Genomic_DNA"/>
</dbReference>
<protein>
    <submittedName>
        <fullName evidence="1">Uncharacterized protein</fullName>
    </submittedName>
</protein>
<dbReference type="Proteomes" id="UP000064967">
    <property type="component" value="Chromosome"/>
</dbReference>
<dbReference type="KEGG" id="llu:AKJ09_02244"/>
<accession>A0A0K1PPW3</accession>
<reference evidence="1 2" key="1">
    <citation type="submission" date="2015-08" db="EMBL/GenBank/DDBJ databases">
        <authorList>
            <person name="Babu N.S."/>
            <person name="Beckwith C.J."/>
            <person name="Beseler K.G."/>
            <person name="Brison A."/>
            <person name="Carone J.V."/>
            <person name="Caskin T.P."/>
            <person name="Diamond M."/>
            <person name="Durham M.E."/>
            <person name="Foxe J.M."/>
            <person name="Go M."/>
            <person name="Henderson B.A."/>
            <person name="Jones I.B."/>
            <person name="McGettigan J.A."/>
            <person name="Micheletti S.J."/>
            <person name="Nasrallah M.E."/>
            <person name="Ortiz D."/>
            <person name="Piller C.R."/>
            <person name="Privatt S.R."/>
            <person name="Schneider S.L."/>
            <person name="Sharp S."/>
            <person name="Smith T.C."/>
            <person name="Stanton J.D."/>
            <person name="Ullery H.E."/>
            <person name="Wilson R.J."/>
            <person name="Serrano M.G."/>
            <person name="Buck G."/>
            <person name="Lee V."/>
            <person name="Wang Y."/>
            <person name="Carvalho R."/>
            <person name="Voegtly L."/>
            <person name="Shi R."/>
            <person name="Duckworth R."/>
            <person name="Johnson A."/>
            <person name="Loviza R."/>
            <person name="Walstead R."/>
            <person name="Shah Z."/>
            <person name="Kiflezghi M."/>
            <person name="Wade K."/>
            <person name="Ball S.L."/>
            <person name="Bradley K.W."/>
            <person name="Asai D.J."/>
            <person name="Bowman C.A."/>
            <person name="Russell D.A."/>
            <person name="Pope W.H."/>
            <person name="Jacobs-Sera D."/>
            <person name="Hendrix R.W."/>
            <person name="Hatfull G.F."/>
        </authorList>
    </citation>
    <scope>NUCLEOTIDE SEQUENCE [LARGE SCALE GENOMIC DNA]</scope>
    <source>
        <strain evidence="1 2">DSM 27648</strain>
    </source>
</reference>